<proteinExistence type="predicted"/>
<evidence type="ECO:0000313" key="3">
    <source>
        <dbReference type="Proteomes" id="UP000002051"/>
    </source>
</evidence>
<keyword evidence="3" id="KW-1185">Reference proteome</keyword>
<protein>
    <submittedName>
        <fullName evidence="1">Transmembrane protein, putative</fullName>
    </submittedName>
</protein>
<organism evidence="1 3">
    <name type="scientific">Medicago truncatula</name>
    <name type="common">Barrel medic</name>
    <name type="synonym">Medicago tribuloides</name>
    <dbReference type="NCBI Taxonomy" id="3880"/>
    <lineage>
        <taxon>Eukaryota</taxon>
        <taxon>Viridiplantae</taxon>
        <taxon>Streptophyta</taxon>
        <taxon>Embryophyta</taxon>
        <taxon>Tracheophyta</taxon>
        <taxon>Spermatophyta</taxon>
        <taxon>Magnoliopsida</taxon>
        <taxon>eudicotyledons</taxon>
        <taxon>Gunneridae</taxon>
        <taxon>Pentapetalae</taxon>
        <taxon>rosids</taxon>
        <taxon>fabids</taxon>
        <taxon>Fabales</taxon>
        <taxon>Fabaceae</taxon>
        <taxon>Papilionoideae</taxon>
        <taxon>50 kb inversion clade</taxon>
        <taxon>NPAAA clade</taxon>
        <taxon>Hologalegina</taxon>
        <taxon>IRL clade</taxon>
        <taxon>Trifolieae</taxon>
        <taxon>Medicago</taxon>
    </lineage>
</organism>
<dbReference type="AlphaFoldDB" id="A0A072UHV2"/>
<evidence type="ECO:0000313" key="1">
    <source>
        <dbReference type="EMBL" id="KEH25350.1"/>
    </source>
</evidence>
<dbReference type="Proteomes" id="UP000002051">
    <property type="component" value="Chromosome 6"/>
</dbReference>
<reference evidence="2" key="3">
    <citation type="submission" date="2015-04" db="UniProtKB">
        <authorList>
            <consortium name="EnsemblPlants"/>
        </authorList>
    </citation>
    <scope>IDENTIFICATION</scope>
    <source>
        <strain evidence="2">cv. Jemalong A17</strain>
    </source>
</reference>
<keyword evidence="1" id="KW-0812">Transmembrane</keyword>
<keyword evidence="1" id="KW-0472">Membrane</keyword>
<sequence>MEDGEQVEMELEQLEDNPGWPHDLYVLTMYHVHVTRKMSNGYIRWFYTISHPHIIALEEEAHIPKPTEQEAFYEIVAEQEGDNEYLKLIILTAKEYTSYITLNAHKHVNKSNWCLNLSLITGLVNIALNGLILIAVEFPEVLKVEFNLPKLQINRREFLLITILQLEVRGSGRQYIIAVDNSVFAVSSAQNETAGDQSVTHDIATGLCVDSFHLMLPNTLPKSRQTNLRLLQIQQSGISNISTFSKHWVSPN</sequence>
<dbReference type="HOGENOM" id="CLU_1104159_0_0_1"/>
<reference evidence="1 3" key="2">
    <citation type="journal article" date="2014" name="BMC Genomics">
        <title>An improved genome release (version Mt4.0) for the model legume Medicago truncatula.</title>
        <authorList>
            <person name="Tang H."/>
            <person name="Krishnakumar V."/>
            <person name="Bidwell S."/>
            <person name="Rosen B."/>
            <person name="Chan A."/>
            <person name="Zhou S."/>
            <person name="Gentzbittel L."/>
            <person name="Childs K.L."/>
            <person name="Yandell M."/>
            <person name="Gundlach H."/>
            <person name="Mayer K.F."/>
            <person name="Schwartz D.C."/>
            <person name="Town C.D."/>
        </authorList>
    </citation>
    <scope>GENOME REANNOTATION</scope>
    <source>
        <strain evidence="1">A17</strain>
        <strain evidence="2 3">cv. Jemalong A17</strain>
    </source>
</reference>
<reference evidence="1 3" key="1">
    <citation type="journal article" date="2011" name="Nature">
        <title>The Medicago genome provides insight into the evolution of rhizobial symbioses.</title>
        <authorList>
            <person name="Young N.D."/>
            <person name="Debelle F."/>
            <person name="Oldroyd G.E."/>
            <person name="Geurts R."/>
            <person name="Cannon S.B."/>
            <person name="Udvardi M.K."/>
            <person name="Benedito V.A."/>
            <person name="Mayer K.F."/>
            <person name="Gouzy J."/>
            <person name="Schoof H."/>
            <person name="Van de Peer Y."/>
            <person name="Proost S."/>
            <person name="Cook D.R."/>
            <person name="Meyers B.C."/>
            <person name="Spannagl M."/>
            <person name="Cheung F."/>
            <person name="De Mita S."/>
            <person name="Krishnakumar V."/>
            <person name="Gundlach H."/>
            <person name="Zhou S."/>
            <person name="Mudge J."/>
            <person name="Bharti A.K."/>
            <person name="Murray J.D."/>
            <person name="Naoumkina M.A."/>
            <person name="Rosen B."/>
            <person name="Silverstein K.A."/>
            <person name="Tang H."/>
            <person name="Rombauts S."/>
            <person name="Zhao P.X."/>
            <person name="Zhou P."/>
            <person name="Barbe V."/>
            <person name="Bardou P."/>
            <person name="Bechner M."/>
            <person name="Bellec A."/>
            <person name="Berger A."/>
            <person name="Berges H."/>
            <person name="Bidwell S."/>
            <person name="Bisseling T."/>
            <person name="Choisne N."/>
            <person name="Couloux A."/>
            <person name="Denny R."/>
            <person name="Deshpande S."/>
            <person name="Dai X."/>
            <person name="Doyle J.J."/>
            <person name="Dudez A.M."/>
            <person name="Farmer A.D."/>
            <person name="Fouteau S."/>
            <person name="Franken C."/>
            <person name="Gibelin C."/>
            <person name="Gish J."/>
            <person name="Goldstein S."/>
            <person name="Gonzalez A.J."/>
            <person name="Green P.J."/>
            <person name="Hallab A."/>
            <person name="Hartog M."/>
            <person name="Hua A."/>
            <person name="Humphray S.J."/>
            <person name="Jeong D.H."/>
            <person name="Jing Y."/>
            <person name="Jocker A."/>
            <person name="Kenton S.M."/>
            <person name="Kim D.J."/>
            <person name="Klee K."/>
            <person name="Lai H."/>
            <person name="Lang C."/>
            <person name="Lin S."/>
            <person name="Macmil S.L."/>
            <person name="Magdelenat G."/>
            <person name="Matthews L."/>
            <person name="McCorrison J."/>
            <person name="Monaghan E.L."/>
            <person name="Mun J.H."/>
            <person name="Najar F.Z."/>
            <person name="Nicholson C."/>
            <person name="Noirot C."/>
            <person name="O'Bleness M."/>
            <person name="Paule C.R."/>
            <person name="Poulain J."/>
            <person name="Prion F."/>
            <person name="Qin B."/>
            <person name="Qu C."/>
            <person name="Retzel E.F."/>
            <person name="Riddle C."/>
            <person name="Sallet E."/>
            <person name="Samain S."/>
            <person name="Samson N."/>
            <person name="Sanders I."/>
            <person name="Saurat O."/>
            <person name="Scarpelli C."/>
            <person name="Schiex T."/>
            <person name="Segurens B."/>
            <person name="Severin A.J."/>
            <person name="Sherrier D.J."/>
            <person name="Shi R."/>
            <person name="Sims S."/>
            <person name="Singer S.R."/>
            <person name="Sinharoy S."/>
            <person name="Sterck L."/>
            <person name="Viollet A."/>
            <person name="Wang B.B."/>
            <person name="Wang K."/>
            <person name="Wang M."/>
            <person name="Wang X."/>
            <person name="Warfsmann J."/>
            <person name="Weissenbach J."/>
            <person name="White D.D."/>
            <person name="White J.D."/>
            <person name="Wiley G.B."/>
            <person name="Wincker P."/>
            <person name="Xing Y."/>
            <person name="Yang L."/>
            <person name="Yao Z."/>
            <person name="Ying F."/>
            <person name="Zhai J."/>
            <person name="Zhou L."/>
            <person name="Zuber A."/>
            <person name="Denarie J."/>
            <person name="Dixon R.A."/>
            <person name="May G.D."/>
            <person name="Schwartz D.C."/>
            <person name="Rogers J."/>
            <person name="Quetier F."/>
            <person name="Town C.D."/>
            <person name="Roe B.A."/>
        </authorList>
    </citation>
    <scope>NUCLEOTIDE SEQUENCE [LARGE SCALE GENOMIC DNA]</scope>
    <source>
        <strain evidence="1">A17</strain>
        <strain evidence="2 3">cv. Jemalong A17</strain>
    </source>
</reference>
<dbReference type="EnsemblPlants" id="KEH25350">
    <property type="protein sequence ID" value="KEH25350"/>
    <property type="gene ID" value="MTR_6g018610"/>
</dbReference>
<accession>A0A072UHV2</accession>
<dbReference type="EMBL" id="CM001222">
    <property type="protein sequence ID" value="KEH25350.1"/>
    <property type="molecule type" value="Genomic_DNA"/>
</dbReference>
<gene>
    <name evidence="1" type="ordered locus">MTR_6g018610</name>
</gene>
<evidence type="ECO:0000313" key="2">
    <source>
        <dbReference type="EnsemblPlants" id="KEH25350"/>
    </source>
</evidence>
<name>A0A072UHV2_MEDTR</name>